<evidence type="ECO:0000256" key="1">
    <source>
        <dbReference type="ARBA" id="ARBA00022723"/>
    </source>
</evidence>
<keyword evidence="2" id="KW-0186">Copper</keyword>
<comment type="caution">
    <text evidence="5">The sequence shown here is derived from an EMBL/GenBank/DDBJ whole genome shotgun (WGS) entry which is preliminary data.</text>
</comment>
<dbReference type="InterPro" id="IPR033138">
    <property type="entry name" value="Cu_oxidase_CS"/>
</dbReference>
<dbReference type="EMBL" id="SSDS01000100">
    <property type="protein sequence ID" value="TXG75844.1"/>
    <property type="molecule type" value="Genomic_DNA"/>
</dbReference>
<dbReference type="InterPro" id="IPR008972">
    <property type="entry name" value="Cupredoxin"/>
</dbReference>
<dbReference type="AlphaFoldDB" id="A0A5C7J3K3"/>
<proteinExistence type="predicted"/>
<dbReference type="InterPro" id="IPR028096">
    <property type="entry name" value="EfeO_Cupredoxin"/>
</dbReference>
<evidence type="ECO:0000313" key="5">
    <source>
        <dbReference type="EMBL" id="TXG75844.1"/>
    </source>
</evidence>
<protein>
    <recommendedName>
        <fullName evidence="4">EfeO-type cupredoxin-like domain-containing protein</fullName>
    </recommendedName>
</protein>
<feature type="domain" description="EfeO-type cupredoxin-like" evidence="4">
    <location>
        <begin position="7"/>
        <end position="124"/>
    </location>
</feature>
<evidence type="ECO:0000259" key="4">
    <source>
        <dbReference type="Pfam" id="PF13473"/>
    </source>
</evidence>
<sequence length="134" mass="14273">MKMYAVITVMLVCVLLTSCKDGGSSTAIDVTLTDFQFTPNSFTIMAGREITINAVNNGVVEHEFAILKFGADAGDEFDEEDKQNIYWEVKVPAGQSVTLTFTAPSAPGEYSVVCGIQGHLMAGMVGKLTVVAGE</sequence>
<feature type="chain" id="PRO_5022659537" description="EfeO-type cupredoxin-like domain-containing protein" evidence="3">
    <location>
        <begin position="21"/>
        <end position="134"/>
    </location>
</feature>
<dbReference type="GO" id="GO:0046872">
    <property type="term" value="F:metal ion binding"/>
    <property type="evidence" value="ECO:0007669"/>
    <property type="project" value="UniProtKB-KW"/>
</dbReference>
<evidence type="ECO:0000313" key="6">
    <source>
        <dbReference type="Proteomes" id="UP000321026"/>
    </source>
</evidence>
<dbReference type="Gene3D" id="2.60.40.420">
    <property type="entry name" value="Cupredoxins - blue copper proteins"/>
    <property type="match status" value="1"/>
</dbReference>
<name>A0A5C7J3K3_9BACT</name>
<dbReference type="PANTHER" id="PTHR38439:SF3">
    <property type="entry name" value="COPPER-RESISTANT CUPROPROTEIN COPI"/>
    <property type="match status" value="1"/>
</dbReference>
<gene>
    <name evidence="5" type="ORF">E6Q11_06410</name>
</gene>
<evidence type="ECO:0000256" key="2">
    <source>
        <dbReference type="ARBA" id="ARBA00023008"/>
    </source>
</evidence>
<organism evidence="5 6">
    <name type="scientific">Candidatus Dojkabacteria bacterium</name>
    <dbReference type="NCBI Taxonomy" id="2099670"/>
    <lineage>
        <taxon>Bacteria</taxon>
        <taxon>Candidatus Dojkabacteria</taxon>
    </lineage>
</organism>
<accession>A0A5C7J3K3</accession>
<dbReference type="PROSITE" id="PS00079">
    <property type="entry name" value="MULTICOPPER_OXIDASE1"/>
    <property type="match status" value="1"/>
</dbReference>
<dbReference type="InterPro" id="IPR050845">
    <property type="entry name" value="Cu-binding_ET"/>
</dbReference>
<keyword evidence="3" id="KW-0732">Signal</keyword>
<feature type="signal peptide" evidence="3">
    <location>
        <begin position="1"/>
        <end position="20"/>
    </location>
</feature>
<dbReference type="PROSITE" id="PS51257">
    <property type="entry name" value="PROKAR_LIPOPROTEIN"/>
    <property type="match status" value="1"/>
</dbReference>
<dbReference type="PANTHER" id="PTHR38439">
    <property type="entry name" value="AURACYANIN-B"/>
    <property type="match status" value="1"/>
</dbReference>
<dbReference type="Pfam" id="PF13473">
    <property type="entry name" value="Cupredoxin_1"/>
    <property type="match status" value="1"/>
</dbReference>
<evidence type="ECO:0000256" key="3">
    <source>
        <dbReference type="SAM" id="SignalP"/>
    </source>
</evidence>
<keyword evidence="1" id="KW-0479">Metal-binding</keyword>
<reference evidence="5 6" key="1">
    <citation type="submission" date="2018-09" db="EMBL/GenBank/DDBJ databases">
        <title>Metagenome Assembled Genomes from an Advanced Water Purification Facility.</title>
        <authorList>
            <person name="Stamps B.W."/>
            <person name="Spear J.R."/>
        </authorList>
    </citation>
    <scope>NUCLEOTIDE SEQUENCE [LARGE SCALE GENOMIC DNA]</scope>
    <source>
        <strain evidence="5">Bin_63_2</strain>
    </source>
</reference>
<dbReference type="SUPFAM" id="SSF49503">
    <property type="entry name" value="Cupredoxins"/>
    <property type="match status" value="1"/>
</dbReference>
<dbReference type="Proteomes" id="UP000321026">
    <property type="component" value="Unassembled WGS sequence"/>
</dbReference>